<name>A0A518DDX9_9BACT</name>
<gene>
    <name evidence="3" type="primary">nagB_1</name>
    <name evidence="3" type="ORF">Pla175_30860</name>
</gene>
<evidence type="ECO:0000313" key="3">
    <source>
        <dbReference type="EMBL" id="QDU89691.1"/>
    </source>
</evidence>
<dbReference type="InterPro" id="IPR004547">
    <property type="entry name" value="Glucosamine6P_isomerase"/>
</dbReference>
<evidence type="ECO:0000313" key="4">
    <source>
        <dbReference type="Proteomes" id="UP000317429"/>
    </source>
</evidence>
<keyword evidence="4" id="KW-1185">Reference proteome</keyword>
<evidence type="ECO:0000259" key="2">
    <source>
        <dbReference type="Pfam" id="PF01182"/>
    </source>
</evidence>
<accession>A0A518DDX9</accession>
<dbReference type="GO" id="GO:0019262">
    <property type="term" value="P:N-acetylneuraminate catabolic process"/>
    <property type="evidence" value="ECO:0007669"/>
    <property type="project" value="TreeGrafter"/>
</dbReference>
<dbReference type="PROSITE" id="PS01161">
    <property type="entry name" value="GLC_GALNAC_ISOMERASE"/>
    <property type="match status" value="1"/>
</dbReference>
<dbReference type="GO" id="GO:0042802">
    <property type="term" value="F:identical protein binding"/>
    <property type="evidence" value="ECO:0007669"/>
    <property type="project" value="TreeGrafter"/>
</dbReference>
<evidence type="ECO:0000256" key="1">
    <source>
        <dbReference type="SAM" id="MobiDB-lite"/>
    </source>
</evidence>
<dbReference type="Proteomes" id="UP000317429">
    <property type="component" value="Chromosome"/>
</dbReference>
<keyword evidence="3" id="KW-0378">Hydrolase</keyword>
<organism evidence="3 4">
    <name type="scientific">Pirellulimonas nuda</name>
    <dbReference type="NCBI Taxonomy" id="2528009"/>
    <lineage>
        <taxon>Bacteria</taxon>
        <taxon>Pseudomonadati</taxon>
        <taxon>Planctomycetota</taxon>
        <taxon>Planctomycetia</taxon>
        <taxon>Pirellulales</taxon>
        <taxon>Lacipirellulaceae</taxon>
        <taxon>Pirellulimonas</taxon>
    </lineage>
</organism>
<dbReference type="InterPro" id="IPR037171">
    <property type="entry name" value="NagB/RpiA_transferase-like"/>
</dbReference>
<reference evidence="3 4" key="1">
    <citation type="submission" date="2019-02" db="EMBL/GenBank/DDBJ databases">
        <title>Deep-cultivation of Planctomycetes and their phenomic and genomic characterization uncovers novel biology.</title>
        <authorList>
            <person name="Wiegand S."/>
            <person name="Jogler M."/>
            <person name="Boedeker C."/>
            <person name="Pinto D."/>
            <person name="Vollmers J."/>
            <person name="Rivas-Marin E."/>
            <person name="Kohn T."/>
            <person name="Peeters S.H."/>
            <person name="Heuer A."/>
            <person name="Rast P."/>
            <person name="Oberbeckmann S."/>
            <person name="Bunk B."/>
            <person name="Jeske O."/>
            <person name="Meyerdierks A."/>
            <person name="Storesund J.E."/>
            <person name="Kallscheuer N."/>
            <person name="Luecker S."/>
            <person name="Lage O.M."/>
            <person name="Pohl T."/>
            <person name="Merkel B.J."/>
            <person name="Hornburger P."/>
            <person name="Mueller R.-W."/>
            <person name="Bruemmer F."/>
            <person name="Labrenz M."/>
            <person name="Spormann A.M."/>
            <person name="Op den Camp H."/>
            <person name="Overmann J."/>
            <person name="Amann R."/>
            <person name="Jetten M.S.M."/>
            <person name="Mascher T."/>
            <person name="Medema M.H."/>
            <person name="Devos D.P."/>
            <person name="Kaster A.-K."/>
            <person name="Ovreas L."/>
            <person name="Rohde M."/>
            <person name="Galperin M.Y."/>
            <person name="Jogler C."/>
        </authorList>
    </citation>
    <scope>NUCLEOTIDE SEQUENCE [LARGE SCALE GENOMIC DNA]</scope>
    <source>
        <strain evidence="3 4">Pla175</strain>
    </source>
</reference>
<proteinExistence type="predicted"/>
<dbReference type="GO" id="GO:0006046">
    <property type="term" value="P:N-acetylglucosamine catabolic process"/>
    <property type="evidence" value="ECO:0007669"/>
    <property type="project" value="TreeGrafter"/>
</dbReference>
<dbReference type="PANTHER" id="PTHR11280">
    <property type="entry name" value="GLUCOSAMINE-6-PHOSPHATE ISOMERASE"/>
    <property type="match status" value="1"/>
</dbReference>
<dbReference type="GO" id="GO:0006043">
    <property type="term" value="P:glucosamine catabolic process"/>
    <property type="evidence" value="ECO:0007669"/>
    <property type="project" value="TreeGrafter"/>
</dbReference>
<dbReference type="InterPro" id="IPR006148">
    <property type="entry name" value="Glc/Gal-6P_isomerase"/>
</dbReference>
<dbReference type="Gene3D" id="3.40.50.1360">
    <property type="match status" value="1"/>
</dbReference>
<dbReference type="GO" id="GO:0004342">
    <property type="term" value="F:glucosamine-6-phosphate deaminase activity"/>
    <property type="evidence" value="ECO:0007669"/>
    <property type="project" value="UniProtKB-EC"/>
</dbReference>
<feature type="region of interest" description="Disordered" evidence="1">
    <location>
        <begin position="237"/>
        <end position="272"/>
    </location>
</feature>
<feature type="domain" description="Glucosamine/galactosamine-6-phosphate isomerase" evidence="2">
    <location>
        <begin position="8"/>
        <end position="229"/>
    </location>
</feature>
<dbReference type="GO" id="GO:0005737">
    <property type="term" value="C:cytoplasm"/>
    <property type="evidence" value="ECO:0007669"/>
    <property type="project" value="TreeGrafter"/>
</dbReference>
<dbReference type="CDD" id="cd01399">
    <property type="entry name" value="GlcN6P_deaminase"/>
    <property type="match status" value="1"/>
</dbReference>
<protein>
    <submittedName>
        <fullName evidence="3">Glucosamine-6-phosphate deaminase 1</fullName>
        <ecNumber evidence="3">3.5.99.6</ecNumber>
    </submittedName>
</protein>
<dbReference type="PANTHER" id="PTHR11280:SF6">
    <property type="entry name" value="GLUCOSAMINE-6-PHOSPHATE ISOMERASE NAGB"/>
    <property type="match status" value="1"/>
</dbReference>
<dbReference type="RefSeq" id="WP_145286722.1">
    <property type="nucleotide sequence ID" value="NZ_CP036291.1"/>
</dbReference>
<dbReference type="EMBL" id="CP036291">
    <property type="protein sequence ID" value="QDU89691.1"/>
    <property type="molecule type" value="Genomic_DNA"/>
</dbReference>
<dbReference type="AlphaFoldDB" id="A0A518DDX9"/>
<sequence>MIVHKLPTAQAAGTAAAGRAADLLRAALASPGHANLLVATGASQLGLLSALAAEQGIDWRRVVGFHLDEYIGIGFTHSASFRNYLWSRFLSKLPMPMAAFHYIEPEPDPQAECQRLAGVLAAHPIDLALIGIGENGHLAFNDPPADFQTQRPYLCVELDEACRLQQHREGWFETLEEVPTRAITMSVRQILASRRLVCTAPDQRKAAAVRDALTGPITPDVPASILQTRADAELFLDEGSASLLPADPHDPGPTDPDAGAALPRPPIHPTDE</sequence>
<dbReference type="Pfam" id="PF01182">
    <property type="entry name" value="Glucosamine_iso"/>
    <property type="match status" value="1"/>
</dbReference>
<dbReference type="EC" id="3.5.99.6" evidence="3"/>
<dbReference type="KEGG" id="pnd:Pla175_30860"/>
<dbReference type="SUPFAM" id="SSF100950">
    <property type="entry name" value="NagB/RpiA/CoA transferase-like"/>
    <property type="match status" value="1"/>
</dbReference>
<feature type="compositionally biased region" description="Pro residues" evidence="1">
    <location>
        <begin position="263"/>
        <end position="272"/>
    </location>
</feature>
<dbReference type="GO" id="GO:0005975">
    <property type="term" value="P:carbohydrate metabolic process"/>
    <property type="evidence" value="ECO:0007669"/>
    <property type="project" value="InterPro"/>
</dbReference>
<dbReference type="OrthoDB" id="9791139at2"/>
<dbReference type="InterPro" id="IPR018321">
    <property type="entry name" value="Glucosamine6P_isomerase_CS"/>
</dbReference>